<feature type="transmembrane region" description="Helical" evidence="1">
    <location>
        <begin position="99"/>
        <end position="125"/>
    </location>
</feature>
<feature type="transmembrane region" description="Helical" evidence="1">
    <location>
        <begin position="591"/>
        <end position="613"/>
    </location>
</feature>
<evidence type="ECO:0000313" key="3">
    <source>
        <dbReference type="Proteomes" id="UP001254608"/>
    </source>
</evidence>
<keyword evidence="1" id="KW-1133">Transmembrane helix</keyword>
<dbReference type="Proteomes" id="UP001254608">
    <property type="component" value="Unassembled WGS sequence"/>
</dbReference>
<feature type="transmembrane region" description="Helical" evidence="1">
    <location>
        <begin position="34"/>
        <end position="52"/>
    </location>
</feature>
<dbReference type="Pfam" id="PF07556">
    <property type="entry name" value="DUF1538"/>
    <property type="match status" value="2"/>
</dbReference>
<feature type="transmembrane region" description="Helical" evidence="1">
    <location>
        <begin position="177"/>
        <end position="194"/>
    </location>
</feature>
<comment type="caution">
    <text evidence="2">The sequence shown here is derived from an EMBL/GenBank/DDBJ whole genome shotgun (WGS) entry which is preliminary data.</text>
</comment>
<accession>A0ABU2WJK7</accession>
<feature type="transmembrane region" description="Helical" evidence="1">
    <location>
        <begin position="408"/>
        <end position="428"/>
    </location>
</feature>
<dbReference type="EMBL" id="JAVRIC010000010">
    <property type="protein sequence ID" value="MDT0497491.1"/>
    <property type="molecule type" value="Genomic_DNA"/>
</dbReference>
<sequence length="632" mass="66455">MSGSAQGRVRLSFGDTLKILAPYFYENLFEQLRAIWFIVAYLLLFQILVLGLPIVHALMIGVGIGIVALGLMFFMEGLRLGLMPLGETIGAVLPRNSSLIVILGFAFLLGLGATFAEPAIAVLRSAGAGVQPDQAPLLYSLLNDFASQLVAVVGIGVGVAVLLGILRFFLGWSLKTLVLPLVALMCALTVYAHYSDVLQPVLGLAWDCGAVTTGPVTVPLVLALGIGVCRIVGDGDSGNAGFGIVTLASLFPVLAVLLLGMWHVQQDDYYGQPNYTGTVAVATVQRAEAPAAGSATEPTGFSKDEFQKFLKNGVPPSDYRFRFEGGESMLVDGRIVLDDATLVLEKRQLLQANVVSRATWDPSVDFARELHQGSISALRAIVPLCIFLLITLRLVLPERLRNRDEIFIGIAFSLVGMSLFMLGITLGLTPLGTQLGSNVPLSFATLTPWGAEGLREPLFESEVAGKLIAAIFGFFLGYGATLAEPALNALGGTVEKITVGAFKKSLLMQSVALGVGAGIAVGVIKIAFNIPLEYLLIPPYLLLLALTAISSEEFVNFGWDSAGVTTGPITVPLVLAMGLGIGANVPGVIDGFGVLALASVGPIITVLTVGLIVSRARRVEQGLSGRGVGAVP</sequence>
<feature type="transmembrane region" description="Helical" evidence="1">
    <location>
        <begin position="145"/>
        <end position="170"/>
    </location>
</feature>
<feature type="transmembrane region" description="Helical" evidence="1">
    <location>
        <begin position="240"/>
        <end position="264"/>
    </location>
</feature>
<feature type="transmembrane region" description="Helical" evidence="1">
    <location>
        <begin position="58"/>
        <end position="78"/>
    </location>
</feature>
<dbReference type="RefSeq" id="WP_311364882.1">
    <property type="nucleotide sequence ID" value="NZ_JAVRIC010000010.1"/>
</dbReference>
<keyword evidence="1" id="KW-0472">Membrane</keyword>
<feature type="transmembrane region" description="Helical" evidence="1">
    <location>
        <begin position="214"/>
        <end position="233"/>
    </location>
</feature>
<evidence type="ECO:0000256" key="1">
    <source>
        <dbReference type="SAM" id="Phobius"/>
    </source>
</evidence>
<gene>
    <name evidence="2" type="ORF">RM530_08965</name>
</gene>
<feature type="transmembrane region" description="Helical" evidence="1">
    <location>
        <begin position="467"/>
        <end position="494"/>
    </location>
</feature>
<proteinExistence type="predicted"/>
<reference evidence="2 3" key="1">
    <citation type="submission" date="2023-09" db="EMBL/GenBank/DDBJ databases">
        <authorList>
            <person name="Rey-Velasco X."/>
        </authorList>
    </citation>
    <scope>NUCLEOTIDE SEQUENCE [LARGE SCALE GENOMIC DNA]</scope>
    <source>
        <strain evidence="2 3">W345</strain>
    </source>
</reference>
<feature type="transmembrane region" description="Helical" evidence="1">
    <location>
        <begin position="506"/>
        <end position="528"/>
    </location>
</feature>
<dbReference type="InterPro" id="IPR011435">
    <property type="entry name" value="UmpAB"/>
</dbReference>
<keyword evidence="1" id="KW-0812">Transmembrane</keyword>
<organism evidence="2 3">
    <name type="scientific">Banduia mediterranea</name>
    <dbReference type="NCBI Taxonomy" id="3075609"/>
    <lineage>
        <taxon>Bacteria</taxon>
        <taxon>Pseudomonadati</taxon>
        <taxon>Pseudomonadota</taxon>
        <taxon>Gammaproteobacteria</taxon>
        <taxon>Nevskiales</taxon>
        <taxon>Algiphilaceae</taxon>
        <taxon>Banduia</taxon>
    </lineage>
</organism>
<feature type="transmembrane region" description="Helical" evidence="1">
    <location>
        <begin position="562"/>
        <end position="585"/>
    </location>
</feature>
<feature type="transmembrane region" description="Helical" evidence="1">
    <location>
        <begin position="377"/>
        <end position="396"/>
    </location>
</feature>
<name>A0ABU2WJK7_9GAMM</name>
<keyword evidence="3" id="KW-1185">Reference proteome</keyword>
<protein>
    <submittedName>
        <fullName evidence="2">DUF1538 domain-containing protein</fullName>
    </submittedName>
</protein>
<evidence type="ECO:0000313" key="2">
    <source>
        <dbReference type="EMBL" id="MDT0497491.1"/>
    </source>
</evidence>